<dbReference type="InParanoid" id="A0A6J2PYM0"/>
<reference evidence="3" key="1">
    <citation type="submission" date="2025-08" db="UniProtKB">
        <authorList>
            <consortium name="RefSeq"/>
        </authorList>
    </citation>
    <scope>IDENTIFICATION</scope>
</reference>
<accession>A0A6J2PYM0</accession>
<evidence type="ECO:0000256" key="1">
    <source>
        <dbReference type="SAM" id="MobiDB-lite"/>
    </source>
</evidence>
<dbReference type="Proteomes" id="UP000504630">
    <property type="component" value="Chromosome 6"/>
</dbReference>
<proteinExistence type="predicted"/>
<dbReference type="KEGG" id="cgob:115010203"/>
<keyword evidence="2" id="KW-1185">Reference proteome</keyword>
<sequence>MSAFVTAARVVEFTAMAVQFEISWLCTLLFWGCICFPHQKGYIAHGYSLNGNEVSYHDGVFDTQMSNQFDSNTNQDSIRPSDEMQAMRHQSFLSLQREPVNQECNEEFSSVTSLSEDMAQNKPDSEHYVPSAPPVQKYVHDGSGSLHPFGILLKKHTQAQTSGGTSFQTIQDVKRFIETMKRSFLMPGGDKGRHFQTAKETMANEMASNAQNIKGVNPPNSPSQYFSNHLSKPSNIMPLTSENIQQPKYTRYRKPSGGFGNLHHIQSEELNRGTPANVLSYTNNFYVDSPRGQHSIEYLPKERPAKSFQAYQPTFNKESKDINYTPTAHLSVSSGYVSASPVYPSPQSSSGHVSVQTSSPHDAQKEAFTRKQPVSLHRLFTVKPSSSLYGSSRHDDYLQGKIVHFSHPSTLSTQAKDEKPDLFKQHLVSATRGLKQKAGHNLNLISSGFDSTHSGISSWVGDSDANFNSHTNFAPTSASEGSLSKFS</sequence>
<protein>
    <submittedName>
        <fullName evidence="3">Uncharacterized protein LOC115010203</fullName>
    </submittedName>
</protein>
<dbReference type="GeneID" id="115010203"/>
<dbReference type="AlphaFoldDB" id="A0A6J2PYM0"/>
<feature type="compositionally biased region" description="Low complexity" evidence="1">
    <location>
        <begin position="347"/>
        <end position="359"/>
    </location>
</feature>
<evidence type="ECO:0000313" key="3">
    <source>
        <dbReference type="RefSeq" id="XP_029290554.1"/>
    </source>
</evidence>
<evidence type="ECO:0000313" key="2">
    <source>
        <dbReference type="Proteomes" id="UP000504630"/>
    </source>
</evidence>
<organism evidence="2 3">
    <name type="scientific">Cottoperca gobio</name>
    <name type="common">Frogmouth</name>
    <name type="synonym">Aphritis gobio</name>
    <dbReference type="NCBI Taxonomy" id="56716"/>
    <lineage>
        <taxon>Eukaryota</taxon>
        <taxon>Metazoa</taxon>
        <taxon>Chordata</taxon>
        <taxon>Craniata</taxon>
        <taxon>Vertebrata</taxon>
        <taxon>Euteleostomi</taxon>
        <taxon>Actinopterygii</taxon>
        <taxon>Neopterygii</taxon>
        <taxon>Teleostei</taxon>
        <taxon>Neoteleostei</taxon>
        <taxon>Acanthomorphata</taxon>
        <taxon>Eupercaria</taxon>
        <taxon>Perciformes</taxon>
        <taxon>Notothenioidei</taxon>
        <taxon>Bovichtidae</taxon>
        <taxon>Cottoperca</taxon>
    </lineage>
</organism>
<dbReference type="RefSeq" id="XP_029290554.1">
    <property type="nucleotide sequence ID" value="XM_029434694.1"/>
</dbReference>
<dbReference type="OrthoDB" id="8686413at2759"/>
<gene>
    <name evidence="3" type="primary">LOC115010203</name>
</gene>
<feature type="region of interest" description="Disordered" evidence="1">
    <location>
        <begin position="336"/>
        <end position="369"/>
    </location>
</feature>
<name>A0A6J2PYM0_COTGO</name>